<evidence type="ECO:0000313" key="1">
    <source>
        <dbReference type="Proteomes" id="UP000095283"/>
    </source>
</evidence>
<proteinExistence type="predicted"/>
<protein>
    <submittedName>
        <fullName evidence="2">Ribosomal_L6 domain-containing protein</fullName>
    </submittedName>
</protein>
<keyword evidence="1" id="KW-1185">Reference proteome</keyword>
<accession>A0A1I7WDP8</accession>
<dbReference type="Proteomes" id="UP000095283">
    <property type="component" value="Unplaced"/>
</dbReference>
<dbReference type="AlphaFoldDB" id="A0A1I7WDP8"/>
<organism evidence="1 2">
    <name type="scientific">Heterorhabditis bacteriophora</name>
    <name type="common">Entomopathogenic nematode worm</name>
    <dbReference type="NCBI Taxonomy" id="37862"/>
    <lineage>
        <taxon>Eukaryota</taxon>
        <taxon>Metazoa</taxon>
        <taxon>Ecdysozoa</taxon>
        <taxon>Nematoda</taxon>
        <taxon>Chromadorea</taxon>
        <taxon>Rhabditida</taxon>
        <taxon>Rhabditina</taxon>
        <taxon>Rhabditomorpha</taxon>
        <taxon>Strongyloidea</taxon>
        <taxon>Heterorhabditidae</taxon>
        <taxon>Heterorhabditis</taxon>
    </lineage>
</organism>
<sequence>MSVRRRHRSHAATNVSQVTLNIRLQGGRTYKVDRSKTVVKTKIFGRIAPSRQLLRFRHNFSLSWKLLKYLEFRVRKTVKQSGIRLSTRRKAFLER</sequence>
<reference evidence="2" key="1">
    <citation type="submission" date="2016-11" db="UniProtKB">
        <authorList>
            <consortium name="WormBaseParasite"/>
        </authorList>
    </citation>
    <scope>IDENTIFICATION</scope>
</reference>
<evidence type="ECO:0000313" key="2">
    <source>
        <dbReference type="WBParaSite" id="Hba_03064"/>
    </source>
</evidence>
<name>A0A1I7WDP8_HETBA</name>
<dbReference type="WBParaSite" id="Hba_03064">
    <property type="protein sequence ID" value="Hba_03064"/>
    <property type="gene ID" value="Hba_03064"/>
</dbReference>